<keyword evidence="2" id="KW-1185">Reference proteome</keyword>
<comment type="caution">
    <text evidence="1">The sequence shown here is derived from an EMBL/GenBank/DDBJ whole genome shotgun (WGS) entry which is preliminary data.</text>
</comment>
<name>Q0EXM2_9PROT</name>
<dbReference type="AlphaFoldDB" id="Q0EXM2"/>
<organism evidence="1 2">
    <name type="scientific">Mariprofundus ferrooxydans PV-1</name>
    <dbReference type="NCBI Taxonomy" id="314345"/>
    <lineage>
        <taxon>Bacteria</taxon>
        <taxon>Pseudomonadati</taxon>
        <taxon>Pseudomonadota</taxon>
        <taxon>Candidatius Mariprofundia</taxon>
        <taxon>Mariprofundales</taxon>
        <taxon>Mariprofundaceae</taxon>
        <taxon>Mariprofundus</taxon>
    </lineage>
</organism>
<evidence type="ECO:0000313" key="1">
    <source>
        <dbReference type="EMBL" id="EAU54025.1"/>
    </source>
</evidence>
<dbReference type="Proteomes" id="UP000005297">
    <property type="component" value="Unassembled WGS sequence"/>
</dbReference>
<evidence type="ECO:0000313" key="2">
    <source>
        <dbReference type="Proteomes" id="UP000005297"/>
    </source>
</evidence>
<sequence length="43" mass="5193">MRAVLLWFNRLIRWIQGLMTESRQDKLVRLAAKELDMFDDIEA</sequence>
<dbReference type="EMBL" id="AATS01000013">
    <property type="protein sequence ID" value="EAU54025.1"/>
    <property type="molecule type" value="Genomic_DNA"/>
</dbReference>
<protein>
    <submittedName>
        <fullName evidence="1">Uncharacterized protein</fullName>
    </submittedName>
</protein>
<dbReference type="InParanoid" id="Q0EXM2"/>
<gene>
    <name evidence="1" type="ORF">SPV1_03273</name>
</gene>
<accession>Q0EXM2</accession>
<proteinExistence type="predicted"/>
<dbReference type="HOGENOM" id="CLU_3235769_0_0_0"/>
<reference evidence="1 2" key="1">
    <citation type="submission" date="2006-09" db="EMBL/GenBank/DDBJ databases">
        <authorList>
            <person name="Emerson D."/>
            <person name="Ferriera S."/>
            <person name="Johnson J."/>
            <person name="Kravitz S."/>
            <person name="Halpern A."/>
            <person name="Remington K."/>
            <person name="Beeson K."/>
            <person name="Tran B."/>
            <person name="Rogers Y.-H."/>
            <person name="Friedman R."/>
            <person name="Venter J.C."/>
        </authorList>
    </citation>
    <scope>NUCLEOTIDE SEQUENCE [LARGE SCALE GENOMIC DNA]</scope>
    <source>
        <strain evidence="1 2">PV-1</strain>
    </source>
</reference>